<proteinExistence type="predicted"/>
<comment type="caution">
    <text evidence="1">The sequence shown here is derived from an EMBL/GenBank/DDBJ whole genome shotgun (WGS) entry which is preliminary data.</text>
</comment>
<accession>A0A920CF83</accession>
<name>A0A920CF83_9BACL</name>
<gene>
    <name evidence="1" type="ORF">J41TS12_22060</name>
</gene>
<keyword evidence="2" id="KW-1185">Reference proteome</keyword>
<protein>
    <submittedName>
        <fullName evidence="1">Uncharacterized protein</fullName>
    </submittedName>
</protein>
<dbReference type="AlphaFoldDB" id="A0A920CF83"/>
<evidence type="ECO:0000313" key="2">
    <source>
        <dbReference type="Proteomes" id="UP000681162"/>
    </source>
</evidence>
<sequence>MLRHPSHVAPANSPFFTKSTFERIILIESLAICHRPKFDCVVYNNIINYKYSYYGAEPVLFTLYREGGAPILRIYGENRKQID</sequence>
<dbReference type="Proteomes" id="UP000681162">
    <property type="component" value="Unassembled WGS sequence"/>
</dbReference>
<reference evidence="1 2" key="1">
    <citation type="submission" date="2021-03" db="EMBL/GenBank/DDBJ databases">
        <title>Antimicrobial resistance genes in bacteria isolated from Japanese honey, and their potential for conferring macrolide and lincosamide resistance in the American foulbrood pathogen Paenibacillus larvae.</title>
        <authorList>
            <person name="Okamoto M."/>
            <person name="Kumagai M."/>
            <person name="Kanamori H."/>
            <person name="Takamatsu D."/>
        </authorList>
    </citation>
    <scope>NUCLEOTIDE SEQUENCE [LARGE SCALE GENOMIC DNA]</scope>
    <source>
        <strain evidence="1 2">J41TS12</strain>
    </source>
</reference>
<dbReference type="EMBL" id="BORR01000007">
    <property type="protein sequence ID" value="GIO37345.1"/>
    <property type="molecule type" value="Genomic_DNA"/>
</dbReference>
<evidence type="ECO:0000313" key="1">
    <source>
        <dbReference type="EMBL" id="GIO37345.1"/>
    </source>
</evidence>
<organism evidence="1 2">
    <name type="scientific">Paenibacillus antibioticophila</name>
    <dbReference type="NCBI Taxonomy" id="1274374"/>
    <lineage>
        <taxon>Bacteria</taxon>
        <taxon>Bacillati</taxon>
        <taxon>Bacillota</taxon>
        <taxon>Bacilli</taxon>
        <taxon>Bacillales</taxon>
        <taxon>Paenibacillaceae</taxon>
        <taxon>Paenibacillus</taxon>
    </lineage>
</organism>